<protein>
    <recommendedName>
        <fullName evidence="4">Type IV pilin biogenesis protein</fullName>
    </recommendedName>
</protein>
<feature type="transmembrane region" description="Helical" evidence="1">
    <location>
        <begin position="275"/>
        <end position="302"/>
    </location>
</feature>
<evidence type="ECO:0000313" key="2">
    <source>
        <dbReference type="EMBL" id="TWU32987.1"/>
    </source>
</evidence>
<reference evidence="2 3" key="1">
    <citation type="submission" date="2019-02" db="EMBL/GenBank/DDBJ databases">
        <title>Deep-cultivation of Planctomycetes and their phenomic and genomic characterization uncovers novel biology.</title>
        <authorList>
            <person name="Wiegand S."/>
            <person name="Jogler M."/>
            <person name="Boedeker C."/>
            <person name="Pinto D."/>
            <person name="Vollmers J."/>
            <person name="Rivas-Marin E."/>
            <person name="Kohn T."/>
            <person name="Peeters S.H."/>
            <person name="Heuer A."/>
            <person name="Rast P."/>
            <person name="Oberbeckmann S."/>
            <person name="Bunk B."/>
            <person name="Jeske O."/>
            <person name="Meyerdierks A."/>
            <person name="Storesund J.E."/>
            <person name="Kallscheuer N."/>
            <person name="Luecker S."/>
            <person name="Lage O.M."/>
            <person name="Pohl T."/>
            <person name="Merkel B.J."/>
            <person name="Hornburger P."/>
            <person name="Mueller R.-W."/>
            <person name="Bruemmer F."/>
            <person name="Labrenz M."/>
            <person name="Spormann A.M."/>
            <person name="Op Den Camp H."/>
            <person name="Overmann J."/>
            <person name="Amann R."/>
            <person name="Jetten M.S.M."/>
            <person name="Mascher T."/>
            <person name="Medema M.H."/>
            <person name="Devos D.P."/>
            <person name="Kaster A.-K."/>
            <person name="Ovreas L."/>
            <person name="Rohde M."/>
            <person name="Galperin M.Y."/>
            <person name="Jogler C."/>
        </authorList>
    </citation>
    <scope>NUCLEOTIDE SEQUENCE [LARGE SCALE GENOMIC DNA]</scope>
    <source>
        <strain evidence="2 3">Poly41</strain>
    </source>
</reference>
<evidence type="ECO:0008006" key="4">
    <source>
        <dbReference type="Google" id="ProtNLM"/>
    </source>
</evidence>
<keyword evidence="3" id="KW-1185">Reference proteome</keyword>
<dbReference type="EMBL" id="SJPV01000011">
    <property type="protein sequence ID" value="TWU32987.1"/>
    <property type="molecule type" value="Genomic_DNA"/>
</dbReference>
<dbReference type="RefSeq" id="WP_146530158.1">
    <property type="nucleotide sequence ID" value="NZ_SJPV01000011.1"/>
</dbReference>
<name>A0A5C6DB64_9BACT</name>
<gene>
    <name evidence="2" type="ORF">Poly41_53660</name>
</gene>
<dbReference type="Proteomes" id="UP000319143">
    <property type="component" value="Unassembled WGS sequence"/>
</dbReference>
<keyword evidence="1" id="KW-0472">Membrane</keyword>
<keyword evidence="1" id="KW-1133">Transmembrane helix</keyword>
<organism evidence="2 3">
    <name type="scientific">Novipirellula artificiosorum</name>
    <dbReference type="NCBI Taxonomy" id="2528016"/>
    <lineage>
        <taxon>Bacteria</taxon>
        <taxon>Pseudomonadati</taxon>
        <taxon>Planctomycetota</taxon>
        <taxon>Planctomycetia</taxon>
        <taxon>Pirellulales</taxon>
        <taxon>Pirellulaceae</taxon>
        <taxon>Novipirellula</taxon>
    </lineage>
</organism>
<dbReference type="OrthoDB" id="271428at2"/>
<feature type="transmembrane region" description="Helical" evidence="1">
    <location>
        <begin position="161"/>
        <end position="179"/>
    </location>
</feature>
<evidence type="ECO:0000313" key="3">
    <source>
        <dbReference type="Proteomes" id="UP000319143"/>
    </source>
</evidence>
<accession>A0A5C6DB64</accession>
<keyword evidence="1" id="KW-0812">Transmembrane</keyword>
<dbReference type="AlphaFoldDB" id="A0A5C6DB64"/>
<evidence type="ECO:0000256" key="1">
    <source>
        <dbReference type="SAM" id="Phobius"/>
    </source>
</evidence>
<comment type="caution">
    <text evidence="2">The sequence shown here is derived from an EMBL/GenBank/DDBJ whole genome shotgun (WGS) entry which is preliminary data.</text>
</comment>
<proteinExistence type="predicted"/>
<sequence length="309" mass="33906">MQTTSKPLDRILTWNDQLLGLSAAGIPIDFGGASASESVTSSVEKINAALTLAVARGQTVAHAIEHEALIPDRYRQAALTLLRTADATVPLDMLTTPARTQRELTMNLSRWFFQVGLVFALALLGFIYLIFAAAPRIRAYFGSLGLSDGPLAFLTFARETFWGWLLLLIAGFAAAVWLWRKHANQIVWSVFPGGKRYQDACDNADTASHLANLMQREISLDDALLMSGRTTDSMPPLLRWAVQGDLEGEPRDRALQFVAKTYQQKAAYIATLWRFVVPAVAASVVGGAIVLAYALALFLPWLHFLEALT</sequence>
<feature type="transmembrane region" description="Helical" evidence="1">
    <location>
        <begin position="111"/>
        <end position="134"/>
    </location>
</feature>